<dbReference type="GO" id="GO:0010024">
    <property type="term" value="P:phytochromobilin biosynthetic process"/>
    <property type="evidence" value="ECO:0007669"/>
    <property type="project" value="InterPro"/>
</dbReference>
<evidence type="ECO:0000256" key="1">
    <source>
        <dbReference type="ARBA" id="ARBA00006908"/>
    </source>
</evidence>
<dbReference type="InterPro" id="IPR009249">
    <property type="entry name" value="Ferredoxin-dep_bilin_Rdtase"/>
</dbReference>
<dbReference type="Pfam" id="PF05996">
    <property type="entry name" value="Fe_bilin_red"/>
    <property type="match status" value="1"/>
</dbReference>
<name>A0A7S2PW47_9STRA</name>
<evidence type="ECO:0000313" key="4">
    <source>
        <dbReference type="EMBL" id="CAD9622828.1"/>
    </source>
</evidence>
<comment type="similarity">
    <text evidence="1">Belongs to the HY2 family.</text>
</comment>
<protein>
    <recommendedName>
        <fullName evidence="5">Phycoerythrobilin:ferredoxin oxidoreductase</fullName>
    </recommendedName>
</protein>
<evidence type="ECO:0000256" key="3">
    <source>
        <dbReference type="SAM" id="SignalP"/>
    </source>
</evidence>
<dbReference type="GO" id="GO:0050897">
    <property type="term" value="F:cobalt ion binding"/>
    <property type="evidence" value="ECO:0007669"/>
    <property type="project" value="InterPro"/>
</dbReference>
<dbReference type="PANTHER" id="PTHR34557">
    <property type="entry name" value="PHYTOCHROMOBILIN:FERREDOXIN OXIDOREDUCTASE, CHLOROPLASTIC"/>
    <property type="match status" value="1"/>
</dbReference>
<keyword evidence="2" id="KW-0560">Oxidoreductase</keyword>
<dbReference type="GO" id="GO:0016636">
    <property type="term" value="F:oxidoreductase activity, acting on the CH-CH group of donors, iron-sulfur protein as acceptor"/>
    <property type="evidence" value="ECO:0007669"/>
    <property type="project" value="InterPro"/>
</dbReference>
<sequence length="357" mass="40145">MMPSITMAAALMSAALLILQAQSFAPPTSSLCYRSKVSPQLQQLKPKKSSYTTSLHLYNKFHEYAWEKLHYNDESSYASTVPDNLKTNKSPVKGSDNNVVTACIRSMSEFRKSNTTSNNNVEALRLVRSAFLETQTESSEALKSPMAIHVLNFVMFPTTHIRDASSGAPVGLPIFGADIVSLPGNKHLVALDFQPVLPVNNDDESSTKLFPEQYSHLESKLLAIHGKYQKGSDEATEPLLAWGGDIPPQALRWFSPYALWTRLSDENAIQTVSTTVWDAYREYVDLYFELMDAVQEDLDDGKLEIILLEEKNNAVLSGQREYLEYRRINDPARPMLQRLYGKDWAEELIDGVLFPTL</sequence>
<gene>
    <name evidence="4" type="ORF">SMAR0320_LOCUS18909</name>
</gene>
<dbReference type="PANTHER" id="PTHR34557:SF1">
    <property type="entry name" value="PHYTOCHROMOBILIN:FERREDOXIN OXIDOREDUCTASE, CHLOROPLASTIC"/>
    <property type="match status" value="1"/>
</dbReference>
<proteinExistence type="inferred from homology"/>
<evidence type="ECO:0008006" key="5">
    <source>
        <dbReference type="Google" id="ProtNLM"/>
    </source>
</evidence>
<accession>A0A7S2PW47</accession>
<feature type="signal peptide" evidence="3">
    <location>
        <begin position="1"/>
        <end position="21"/>
    </location>
</feature>
<dbReference type="EMBL" id="HBGZ01026620">
    <property type="protein sequence ID" value="CAD9622828.1"/>
    <property type="molecule type" value="Transcribed_RNA"/>
</dbReference>
<feature type="chain" id="PRO_5031555387" description="Phycoerythrobilin:ferredoxin oxidoreductase" evidence="3">
    <location>
        <begin position="22"/>
        <end position="357"/>
    </location>
</feature>
<keyword evidence="3" id="KW-0732">Signal</keyword>
<evidence type="ECO:0000256" key="2">
    <source>
        <dbReference type="ARBA" id="ARBA00023002"/>
    </source>
</evidence>
<reference evidence="4" key="1">
    <citation type="submission" date="2021-01" db="EMBL/GenBank/DDBJ databases">
        <authorList>
            <person name="Corre E."/>
            <person name="Pelletier E."/>
            <person name="Niang G."/>
            <person name="Scheremetjew M."/>
            <person name="Finn R."/>
            <person name="Kale V."/>
            <person name="Holt S."/>
            <person name="Cochrane G."/>
            <person name="Meng A."/>
            <person name="Brown T."/>
            <person name="Cohen L."/>
        </authorList>
    </citation>
    <scope>NUCLEOTIDE SEQUENCE</scope>
    <source>
        <strain evidence="4">SM1012Den-03</strain>
    </source>
</reference>
<organism evidence="4">
    <name type="scientific">Skeletonema marinoi</name>
    <dbReference type="NCBI Taxonomy" id="267567"/>
    <lineage>
        <taxon>Eukaryota</taxon>
        <taxon>Sar</taxon>
        <taxon>Stramenopiles</taxon>
        <taxon>Ochrophyta</taxon>
        <taxon>Bacillariophyta</taxon>
        <taxon>Coscinodiscophyceae</taxon>
        <taxon>Thalassiosirophycidae</taxon>
        <taxon>Thalassiosirales</taxon>
        <taxon>Skeletonemataceae</taxon>
        <taxon>Skeletonema</taxon>
        <taxon>Skeletonema marinoi-dohrnii complex</taxon>
    </lineage>
</organism>
<dbReference type="AlphaFoldDB" id="A0A7S2PW47"/>
<dbReference type="Gene3D" id="3.40.1500.20">
    <property type="match status" value="1"/>
</dbReference>